<feature type="region of interest" description="Disordered" evidence="1">
    <location>
        <begin position="159"/>
        <end position="202"/>
    </location>
</feature>
<keyword evidence="2" id="KW-0472">Membrane</keyword>
<keyword evidence="2" id="KW-1133">Transmembrane helix</keyword>
<keyword evidence="4" id="KW-1185">Reference proteome</keyword>
<proteinExistence type="predicted"/>
<dbReference type="EMBL" id="JBBYAF010000052">
    <property type="protein sequence ID" value="MEL3974398.1"/>
    <property type="molecule type" value="Genomic_DNA"/>
</dbReference>
<evidence type="ECO:0000256" key="1">
    <source>
        <dbReference type="SAM" id="MobiDB-lite"/>
    </source>
</evidence>
<evidence type="ECO:0000256" key="2">
    <source>
        <dbReference type="SAM" id="Phobius"/>
    </source>
</evidence>
<name>A0ABU9KED9_9BACI</name>
<evidence type="ECO:0000313" key="3">
    <source>
        <dbReference type="EMBL" id="MEL3974398.1"/>
    </source>
</evidence>
<reference evidence="3 4" key="1">
    <citation type="submission" date="2024-04" db="EMBL/GenBank/DDBJ databases">
        <title>Bacillus oryzaecorticis sp. nov., a moderately halophilic bacterium isolated from rice husks.</title>
        <authorList>
            <person name="Zhu H.-S."/>
        </authorList>
    </citation>
    <scope>NUCLEOTIDE SEQUENCE [LARGE SCALE GENOMIC DNA]</scope>
    <source>
        <strain evidence="3 4">ZC255</strain>
    </source>
</reference>
<dbReference type="Proteomes" id="UP001389717">
    <property type="component" value="Unassembled WGS sequence"/>
</dbReference>
<keyword evidence="2" id="KW-0812">Transmembrane</keyword>
<accession>A0ABU9KED9</accession>
<protein>
    <submittedName>
        <fullName evidence="3">Uncharacterized protein</fullName>
    </submittedName>
</protein>
<dbReference type="RefSeq" id="WP_341985938.1">
    <property type="nucleotide sequence ID" value="NZ_JBBYAF010000052.1"/>
</dbReference>
<evidence type="ECO:0000313" key="4">
    <source>
        <dbReference type="Proteomes" id="UP001389717"/>
    </source>
</evidence>
<organism evidence="3 4">
    <name type="scientific">Rossellomorea oryzaecorticis</name>
    <dbReference type="NCBI Taxonomy" id="1396505"/>
    <lineage>
        <taxon>Bacteria</taxon>
        <taxon>Bacillati</taxon>
        <taxon>Bacillota</taxon>
        <taxon>Bacilli</taxon>
        <taxon>Bacillales</taxon>
        <taxon>Bacillaceae</taxon>
        <taxon>Rossellomorea</taxon>
    </lineage>
</organism>
<gene>
    <name evidence="3" type="ORF">AAEO50_19085</name>
</gene>
<comment type="caution">
    <text evidence="3">The sequence shown here is derived from an EMBL/GenBank/DDBJ whole genome shotgun (WGS) entry which is preliminary data.</text>
</comment>
<feature type="transmembrane region" description="Helical" evidence="2">
    <location>
        <begin position="50"/>
        <end position="71"/>
    </location>
</feature>
<sequence>MNILLFAAGAYLLLLPFLKFIPIQSSFKQKVRLSSLSFGVTSVALIGSQFLPFTSVLAILILLTGLMAYLVQSRLKNRLTPLHPEPTPPASQLQEPKIYETTNEHTTNDPEEETESEIIPIKDTEEDSFDEGQHDYIEELDWKENEDEHREFVNDLDHEEAAAEEELPEIEGRIPELITDPSSSIKDEEEEEYARLFSGSKR</sequence>